<dbReference type="EMBL" id="BMAT01004451">
    <property type="protein sequence ID" value="GFR73565.1"/>
    <property type="molecule type" value="Genomic_DNA"/>
</dbReference>
<comment type="caution">
    <text evidence="2">The sequence shown here is derived from an EMBL/GenBank/DDBJ whole genome shotgun (WGS) entry which is preliminary data.</text>
</comment>
<gene>
    <name evidence="2" type="ORF">ElyMa_002140400</name>
</gene>
<name>A0AAV4FMN5_9GAST</name>
<evidence type="ECO:0000313" key="2">
    <source>
        <dbReference type="EMBL" id="GFR73565.1"/>
    </source>
</evidence>
<dbReference type="AlphaFoldDB" id="A0AAV4FMN5"/>
<evidence type="ECO:0000256" key="1">
    <source>
        <dbReference type="SAM" id="MobiDB-lite"/>
    </source>
</evidence>
<reference evidence="2 3" key="1">
    <citation type="journal article" date="2021" name="Elife">
        <title>Chloroplast acquisition without the gene transfer in kleptoplastic sea slugs, Plakobranchus ocellatus.</title>
        <authorList>
            <person name="Maeda T."/>
            <person name="Takahashi S."/>
            <person name="Yoshida T."/>
            <person name="Shimamura S."/>
            <person name="Takaki Y."/>
            <person name="Nagai Y."/>
            <person name="Toyoda A."/>
            <person name="Suzuki Y."/>
            <person name="Arimoto A."/>
            <person name="Ishii H."/>
            <person name="Satoh N."/>
            <person name="Nishiyama T."/>
            <person name="Hasebe M."/>
            <person name="Maruyama T."/>
            <person name="Minagawa J."/>
            <person name="Obokata J."/>
            <person name="Shigenobu S."/>
        </authorList>
    </citation>
    <scope>NUCLEOTIDE SEQUENCE [LARGE SCALE GENOMIC DNA]</scope>
</reference>
<keyword evidence="3" id="KW-1185">Reference proteome</keyword>
<evidence type="ECO:0000313" key="3">
    <source>
        <dbReference type="Proteomes" id="UP000762676"/>
    </source>
</evidence>
<feature type="compositionally biased region" description="Basic and acidic residues" evidence="1">
    <location>
        <begin position="80"/>
        <end position="91"/>
    </location>
</feature>
<protein>
    <submittedName>
        <fullName evidence="2">Uncharacterized protein</fullName>
    </submittedName>
</protein>
<proteinExistence type="predicted"/>
<accession>A0AAV4FMN5</accession>
<organism evidence="2 3">
    <name type="scientific">Elysia marginata</name>
    <dbReference type="NCBI Taxonomy" id="1093978"/>
    <lineage>
        <taxon>Eukaryota</taxon>
        <taxon>Metazoa</taxon>
        <taxon>Spiralia</taxon>
        <taxon>Lophotrochozoa</taxon>
        <taxon>Mollusca</taxon>
        <taxon>Gastropoda</taxon>
        <taxon>Heterobranchia</taxon>
        <taxon>Euthyneura</taxon>
        <taxon>Panpulmonata</taxon>
        <taxon>Sacoglossa</taxon>
        <taxon>Placobranchoidea</taxon>
        <taxon>Plakobranchidae</taxon>
        <taxon>Elysia</taxon>
    </lineage>
</organism>
<feature type="region of interest" description="Disordered" evidence="1">
    <location>
        <begin position="67"/>
        <end position="91"/>
    </location>
</feature>
<sequence>MEEQAILRYRAQNGGTFGQARAAVAVEVAKEVRPKLHAQAVRGGPVRRVTTAVSTQNRTENLTVARNSATRRAGLINNKPKTEETRKPQTF</sequence>
<dbReference type="Proteomes" id="UP000762676">
    <property type="component" value="Unassembled WGS sequence"/>
</dbReference>